<dbReference type="GO" id="GO:0019843">
    <property type="term" value="F:rRNA binding"/>
    <property type="evidence" value="ECO:0007669"/>
    <property type="project" value="UniProtKB-UniRule"/>
</dbReference>
<dbReference type="Pfam" id="PF00366">
    <property type="entry name" value="Ribosomal_S17"/>
    <property type="match status" value="1"/>
</dbReference>
<evidence type="ECO:0000256" key="3">
    <source>
        <dbReference type="ARBA" id="ARBA00022884"/>
    </source>
</evidence>
<dbReference type="NCBIfam" id="TIGR03635">
    <property type="entry name" value="uS17_bact"/>
    <property type="match status" value="1"/>
</dbReference>
<dbReference type="InterPro" id="IPR019984">
    <property type="entry name" value="Ribosomal_uS17_bact/chlr"/>
</dbReference>
<reference evidence="7 8" key="1">
    <citation type="journal article" date="2016" name="Nat. Commun.">
        <title>Thousands of microbial genomes shed light on interconnected biogeochemical processes in an aquifer system.</title>
        <authorList>
            <person name="Anantharaman K."/>
            <person name="Brown C.T."/>
            <person name="Hug L.A."/>
            <person name="Sharon I."/>
            <person name="Castelle C.J."/>
            <person name="Probst A.J."/>
            <person name="Thomas B.C."/>
            <person name="Singh A."/>
            <person name="Wilkins M.J."/>
            <person name="Karaoz U."/>
            <person name="Brodie E.L."/>
            <person name="Williams K.H."/>
            <person name="Hubbard S.S."/>
            <person name="Banfield J.F."/>
        </authorList>
    </citation>
    <scope>NUCLEOTIDE SEQUENCE [LARGE SCALE GENOMIC DNA]</scope>
</reference>
<organism evidence="7 8">
    <name type="scientific">Candidatus Roizmanbacteria bacterium RIFCSPLOWO2_01_FULL_44_13</name>
    <dbReference type="NCBI Taxonomy" id="1802069"/>
    <lineage>
        <taxon>Bacteria</taxon>
        <taxon>Candidatus Roizmaniibacteriota</taxon>
    </lineage>
</organism>
<dbReference type="SUPFAM" id="SSF50249">
    <property type="entry name" value="Nucleic acid-binding proteins"/>
    <property type="match status" value="1"/>
</dbReference>
<dbReference type="Gene3D" id="2.40.50.140">
    <property type="entry name" value="Nucleic acid-binding proteins"/>
    <property type="match status" value="1"/>
</dbReference>
<evidence type="ECO:0000256" key="2">
    <source>
        <dbReference type="ARBA" id="ARBA00022730"/>
    </source>
</evidence>
<comment type="similarity">
    <text evidence="1 6">Belongs to the universal ribosomal protein uS17 family.</text>
</comment>
<protein>
    <recommendedName>
        <fullName evidence="6">Small ribosomal subunit protein uS17</fullName>
    </recommendedName>
</protein>
<dbReference type="PANTHER" id="PTHR10744:SF1">
    <property type="entry name" value="SMALL RIBOSOMAL SUBUNIT PROTEIN US17M"/>
    <property type="match status" value="1"/>
</dbReference>
<keyword evidence="2 6" id="KW-0699">rRNA-binding</keyword>
<name>A0A1F7J9N0_9BACT</name>
<dbReference type="AlphaFoldDB" id="A0A1F7J9N0"/>
<dbReference type="GO" id="GO:0006412">
    <property type="term" value="P:translation"/>
    <property type="evidence" value="ECO:0007669"/>
    <property type="project" value="UniProtKB-UniRule"/>
</dbReference>
<dbReference type="Proteomes" id="UP000178857">
    <property type="component" value="Unassembled WGS sequence"/>
</dbReference>
<dbReference type="PANTHER" id="PTHR10744">
    <property type="entry name" value="40S RIBOSOMAL PROTEIN S11 FAMILY MEMBER"/>
    <property type="match status" value="1"/>
</dbReference>
<keyword evidence="5 6" id="KW-0687">Ribonucleoprotein</keyword>
<dbReference type="STRING" id="1802069.A2970_00820"/>
<dbReference type="InterPro" id="IPR000266">
    <property type="entry name" value="Ribosomal_uS17"/>
</dbReference>
<keyword evidence="4 6" id="KW-0689">Ribosomal protein</keyword>
<dbReference type="HAMAP" id="MF_01345_B">
    <property type="entry name" value="Ribosomal_uS17_B"/>
    <property type="match status" value="1"/>
</dbReference>
<accession>A0A1F7J9N0</accession>
<evidence type="ECO:0000313" key="7">
    <source>
        <dbReference type="EMBL" id="OGK52324.1"/>
    </source>
</evidence>
<comment type="subunit">
    <text evidence="6">Part of the 30S ribosomal subunit.</text>
</comment>
<dbReference type="GO" id="GO:0022627">
    <property type="term" value="C:cytosolic small ribosomal subunit"/>
    <property type="evidence" value="ECO:0007669"/>
    <property type="project" value="UniProtKB-UniRule"/>
</dbReference>
<keyword evidence="3 6" id="KW-0694">RNA-binding</keyword>
<sequence length="76" mass="8897">MKKFLTGKVISTKMAKTVTVQVERKLRHGRYKKVIIRHKKYKAHVVDLDLKIGDSVQIEATRPISKDKHFRVVKKI</sequence>
<dbReference type="PRINTS" id="PR00973">
    <property type="entry name" value="RIBOSOMALS17"/>
</dbReference>
<dbReference type="NCBIfam" id="NF004123">
    <property type="entry name" value="PRK05610.1"/>
    <property type="match status" value="1"/>
</dbReference>
<gene>
    <name evidence="6" type="primary">rpsQ</name>
    <name evidence="7" type="ORF">A2970_00820</name>
</gene>
<dbReference type="InterPro" id="IPR012340">
    <property type="entry name" value="NA-bd_OB-fold"/>
</dbReference>
<evidence type="ECO:0000256" key="1">
    <source>
        <dbReference type="ARBA" id="ARBA00010254"/>
    </source>
</evidence>
<evidence type="ECO:0000256" key="4">
    <source>
        <dbReference type="ARBA" id="ARBA00022980"/>
    </source>
</evidence>
<comment type="caution">
    <text evidence="7">The sequence shown here is derived from an EMBL/GenBank/DDBJ whole genome shotgun (WGS) entry which is preliminary data.</text>
</comment>
<dbReference type="GO" id="GO:0003735">
    <property type="term" value="F:structural constituent of ribosome"/>
    <property type="evidence" value="ECO:0007669"/>
    <property type="project" value="UniProtKB-UniRule"/>
</dbReference>
<evidence type="ECO:0000313" key="8">
    <source>
        <dbReference type="Proteomes" id="UP000178857"/>
    </source>
</evidence>
<evidence type="ECO:0000256" key="6">
    <source>
        <dbReference type="HAMAP-Rule" id="MF_01345"/>
    </source>
</evidence>
<evidence type="ECO:0000256" key="5">
    <source>
        <dbReference type="ARBA" id="ARBA00023274"/>
    </source>
</evidence>
<proteinExistence type="inferred from homology"/>
<comment type="function">
    <text evidence="6">One of the primary rRNA binding proteins, it binds specifically to the 5'-end of 16S ribosomal RNA.</text>
</comment>
<dbReference type="CDD" id="cd00364">
    <property type="entry name" value="Ribosomal_uS17"/>
    <property type="match status" value="1"/>
</dbReference>
<dbReference type="EMBL" id="MGAT01000025">
    <property type="protein sequence ID" value="OGK52324.1"/>
    <property type="molecule type" value="Genomic_DNA"/>
</dbReference>